<comment type="catalytic activity">
    <reaction evidence="1 12">
        <text>Endohydrolysis of (1-&gt;4)-alpha-D-glucosidic linkages in polysaccharides containing three or more (1-&gt;4)-alpha-linked D-glucose units.</text>
        <dbReference type="EC" id="3.2.1.1"/>
    </reaction>
</comment>
<dbReference type="SMART" id="SM00632">
    <property type="entry name" value="Aamy_C"/>
    <property type="match status" value="1"/>
</dbReference>
<evidence type="ECO:0000256" key="12">
    <source>
        <dbReference type="RuleBase" id="RU361134"/>
    </source>
</evidence>
<dbReference type="Pfam" id="PF00128">
    <property type="entry name" value="Alpha-amylase"/>
    <property type="match status" value="1"/>
</dbReference>
<comment type="caution">
    <text evidence="16">The sequence shown here is derived from an EMBL/GenBank/DDBJ whole genome shotgun (WGS) entry which is preliminary data.</text>
</comment>
<dbReference type="Proteomes" id="UP001197247">
    <property type="component" value="Unassembled WGS sequence"/>
</dbReference>
<evidence type="ECO:0000259" key="14">
    <source>
        <dbReference type="SMART" id="SM00632"/>
    </source>
</evidence>
<dbReference type="InterPro" id="IPR013780">
    <property type="entry name" value="Glyco_hydro_b"/>
</dbReference>
<feature type="compositionally biased region" description="Low complexity" evidence="13">
    <location>
        <begin position="79"/>
        <end position="100"/>
    </location>
</feature>
<evidence type="ECO:0000256" key="3">
    <source>
        <dbReference type="ARBA" id="ARBA00008061"/>
    </source>
</evidence>
<dbReference type="PRINTS" id="PR00110">
    <property type="entry name" value="ALPHAAMYLASE"/>
</dbReference>
<feature type="region of interest" description="Disordered" evidence="13">
    <location>
        <begin position="37"/>
        <end position="100"/>
    </location>
</feature>
<keyword evidence="9 12" id="KW-0119">Carbohydrate metabolism</keyword>
<dbReference type="InterPro" id="IPR006048">
    <property type="entry name" value="A-amylase/branching_C"/>
</dbReference>
<evidence type="ECO:0000256" key="5">
    <source>
        <dbReference type="ARBA" id="ARBA00017303"/>
    </source>
</evidence>
<gene>
    <name evidence="16" type="ORF">KIH74_10765</name>
</gene>
<keyword evidence="6" id="KW-0479">Metal-binding</keyword>
<dbReference type="InterPro" id="IPR006046">
    <property type="entry name" value="Alpha_amylase"/>
</dbReference>
<evidence type="ECO:0000256" key="2">
    <source>
        <dbReference type="ARBA" id="ARBA00001913"/>
    </source>
</evidence>
<feature type="compositionally biased region" description="Acidic residues" evidence="13">
    <location>
        <begin position="65"/>
        <end position="78"/>
    </location>
</feature>
<feature type="domain" description="Alpha-amylase C-terminal" evidence="14">
    <location>
        <begin position="470"/>
        <end position="555"/>
    </location>
</feature>
<dbReference type="SUPFAM" id="SSF51445">
    <property type="entry name" value="(Trans)glycosidases"/>
    <property type="match status" value="1"/>
</dbReference>
<dbReference type="InterPro" id="IPR006047">
    <property type="entry name" value="GH13_cat_dom"/>
</dbReference>
<keyword evidence="7 12" id="KW-0378">Hydrolase</keyword>
<evidence type="ECO:0000256" key="1">
    <source>
        <dbReference type="ARBA" id="ARBA00000548"/>
    </source>
</evidence>
<dbReference type="SMART" id="SM00642">
    <property type="entry name" value="Aamy"/>
    <property type="match status" value="1"/>
</dbReference>
<evidence type="ECO:0000313" key="17">
    <source>
        <dbReference type="Proteomes" id="UP001197247"/>
    </source>
</evidence>
<comment type="cofactor">
    <cofactor evidence="2">
        <name>Ca(2+)</name>
        <dbReference type="ChEBI" id="CHEBI:29108"/>
    </cofactor>
</comment>
<accession>A0ABS5TEZ0</accession>
<evidence type="ECO:0000256" key="6">
    <source>
        <dbReference type="ARBA" id="ARBA00022723"/>
    </source>
</evidence>
<evidence type="ECO:0000256" key="7">
    <source>
        <dbReference type="ARBA" id="ARBA00022801"/>
    </source>
</evidence>
<sequence length="556" mass="58018">MNLGNGNSANRRRTATVAGATAVLVIGVSATAMAWPRGERAGHPRTSSAASSTTAPAATTSAADTTEDTTEDTTDDDTTATASPSASSSTSSSGSTTTAAAKTTSGDVIANLFEWNWTSVATECTDVLGPNGYGGVQVAPPQDSLKLNSGTHSWWEVYQPAGYDLNSRMGSEAEFKSMVSTCRDAGVDVYVDAVINHMSGADMTNPKSYSGNSYTSTNYPGLYTADDFHTDSDCPTSSGTVEDYDNATQVHFCRLSNLEDLKTESTYVRGAIDTYLNKLLGYGVSGFRVDAAKHIPLDDMQAIIDGLDQTVDGTDPYVALEVFGGKGELSQASYSELGSVLGLDASVDLKEAFAGKISTLKTFGDTLIPSSKSLTFVMNHDTDRSGDSISYKNAKTNKLATQFILANDYGTAQVYSSFAWSAPDDAPPSGSDGMVTDTDCTSDAWDCLDRDAGVLAMVKFRNSVGDAAVTNWSDDGSNLIAFSRGTKGWTSLNNNSSAKTQSFQTNLAAGTYCDLVTGGVDDGACAGTQVTVGSDGKASVTVPAMGSIAITKDSLI</sequence>
<evidence type="ECO:0000313" key="16">
    <source>
        <dbReference type="EMBL" id="MBT0769403.1"/>
    </source>
</evidence>
<comment type="similarity">
    <text evidence="3 11">Belongs to the glycosyl hydrolase 13 family.</text>
</comment>
<dbReference type="InterPro" id="IPR017853">
    <property type="entry name" value="GH"/>
</dbReference>
<evidence type="ECO:0000256" key="9">
    <source>
        <dbReference type="ARBA" id="ARBA00023277"/>
    </source>
</evidence>
<keyword evidence="8" id="KW-0106">Calcium</keyword>
<dbReference type="RefSeq" id="WP_214155705.1">
    <property type="nucleotide sequence ID" value="NZ_JAHBAY010000004.1"/>
</dbReference>
<evidence type="ECO:0000256" key="13">
    <source>
        <dbReference type="SAM" id="MobiDB-lite"/>
    </source>
</evidence>
<evidence type="ECO:0000256" key="10">
    <source>
        <dbReference type="ARBA" id="ARBA00023295"/>
    </source>
</evidence>
<dbReference type="Gene3D" id="2.60.40.1180">
    <property type="entry name" value="Golgi alpha-mannosidase II"/>
    <property type="match status" value="1"/>
</dbReference>
<protein>
    <recommendedName>
        <fullName evidence="5 12">Alpha-amylase</fullName>
        <ecNumber evidence="4 12">3.2.1.1</ecNumber>
    </recommendedName>
</protein>
<name>A0ABS5TEZ0_9ACTN</name>
<organism evidence="16 17">
    <name type="scientific">Kineosporia corallincola</name>
    <dbReference type="NCBI Taxonomy" id="2835133"/>
    <lineage>
        <taxon>Bacteria</taxon>
        <taxon>Bacillati</taxon>
        <taxon>Actinomycetota</taxon>
        <taxon>Actinomycetes</taxon>
        <taxon>Kineosporiales</taxon>
        <taxon>Kineosporiaceae</taxon>
        <taxon>Kineosporia</taxon>
    </lineage>
</organism>
<evidence type="ECO:0000256" key="8">
    <source>
        <dbReference type="ARBA" id="ARBA00022837"/>
    </source>
</evidence>
<evidence type="ECO:0000256" key="4">
    <source>
        <dbReference type="ARBA" id="ARBA00012595"/>
    </source>
</evidence>
<dbReference type="InterPro" id="IPR031319">
    <property type="entry name" value="A-amylase_C"/>
</dbReference>
<dbReference type="EMBL" id="JAHBAY010000004">
    <property type="protein sequence ID" value="MBT0769403.1"/>
    <property type="molecule type" value="Genomic_DNA"/>
</dbReference>
<feature type="compositionally biased region" description="Low complexity" evidence="13">
    <location>
        <begin position="46"/>
        <end position="64"/>
    </location>
</feature>
<evidence type="ECO:0000259" key="15">
    <source>
        <dbReference type="SMART" id="SM00642"/>
    </source>
</evidence>
<keyword evidence="10 12" id="KW-0326">Glycosidase</keyword>
<feature type="domain" description="Glycosyl hydrolase family 13 catalytic" evidence="15">
    <location>
        <begin position="107"/>
        <end position="461"/>
    </location>
</feature>
<dbReference type="Pfam" id="PF02806">
    <property type="entry name" value="Alpha-amylase_C"/>
    <property type="match status" value="1"/>
</dbReference>
<evidence type="ECO:0000256" key="11">
    <source>
        <dbReference type="RuleBase" id="RU003615"/>
    </source>
</evidence>
<dbReference type="PANTHER" id="PTHR43447">
    <property type="entry name" value="ALPHA-AMYLASE"/>
    <property type="match status" value="1"/>
</dbReference>
<keyword evidence="17" id="KW-1185">Reference proteome</keyword>
<proteinExistence type="inferred from homology"/>
<dbReference type="SUPFAM" id="SSF51011">
    <property type="entry name" value="Glycosyl hydrolase domain"/>
    <property type="match status" value="1"/>
</dbReference>
<dbReference type="CDD" id="cd11317">
    <property type="entry name" value="AmyAc_bac_euk_AmyA"/>
    <property type="match status" value="1"/>
</dbReference>
<dbReference type="EC" id="3.2.1.1" evidence="4 12"/>
<reference evidence="16 17" key="1">
    <citation type="submission" date="2021-05" db="EMBL/GenBank/DDBJ databases">
        <title>Kineosporia and Streptomyces sp. nov. two new marine actinobacteria isolated from Coral.</title>
        <authorList>
            <person name="Buangrab K."/>
            <person name="Sutthacheep M."/>
            <person name="Yeemin T."/>
            <person name="Harunari E."/>
            <person name="Igarashi Y."/>
            <person name="Kanchanasin P."/>
            <person name="Tanasupawat S."/>
            <person name="Phongsopitanun W."/>
        </authorList>
    </citation>
    <scope>NUCLEOTIDE SEQUENCE [LARGE SCALE GENOMIC DNA]</scope>
    <source>
        <strain evidence="16 17">J2-2</strain>
    </source>
</reference>
<dbReference type="Gene3D" id="3.20.20.80">
    <property type="entry name" value="Glycosidases"/>
    <property type="match status" value="1"/>
</dbReference>